<evidence type="ECO:0000256" key="1">
    <source>
        <dbReference type="SAM" id="MobiDB-lite"/>
    </source>
</evidence>
<organism evidence="2 3">
    <name type="scientific">Saxophila tyrrhenica</name>
    <dbReference type="NCBI Taxonomy" id="1690608"/>
    <lineage>
        <taxon>Eukaryota</taxon>
        <taxon>Fungi</taxon>
        <taxon>Dikarya</taxon>
        <taxon>Ascomycota</taxon>
        <taxon>Pezizomycotina</taxon>
        <taxon>Dothideomycetes</taxon>
        <taxon>Dothideomycetidae</taxon>
        <taxon>Mycosphaerellales</taxon>
        <taxon>Extremaceae</taxon>
        <taxon>Saxophila</taxon>
    </lineage>
</organism>
<comment type="caution">
    <text evidence="2">The sequence shown here is derived from an EMBL/GenBank/DDBJ whole genome shotgun (WGS) entry which is preliminary data.</text>
</comment>
<accession>A0AAV9PGZ1</accession>
<dbReference type="AlphaFoldDB" id="A0AAV9PGZ1"/>
<proteinExistence type="predicted"/>
<dbReference type="RefSeq" id="XP_064660623.1">
    <property type="nucleotide sequence ID" value="XM_064800672.1"/>
</dbReference>
<evidence type="ECO:0000313" key="3">
    <source>
        <dbReference type="Proteomes" id="UP001337655"/>
    </source>
</evidence>
<feature type="region of interest" description="Disordered" evidence="1">
    <location>
        <begin position="1"/>
        <end position="105"/>
    </location>
</feature>
<name>A0AAV9PGZ1_9PEZI</name>
<evidence type="ECO:0000313" key="2">
    <source>
        <dbReference type="EMBL" id="KAK5171779.1"/>
    </source>
</evidence>
<keyword evidence="3" id="KW-1185">Reference proteome</keyword>
<reference evidence="2 3" key="1">
    <citation type="submission" date="2023-08" db="EMBL/GenBank/DDBJ databases">
        <title>Black Yeasts Isolated from many extreme environments.</title>
        <authorList>
            <person name="Coleine C."/>
            <person name="Stajich J.E."/>
            <person name="Selbmann L."/>
        </authorList>
    </citation>
    <scope>NUCLEOTIDE SEQUENCE [LARGE SCALE GENOMIC DNA]</scope>
    <source>
        <strain evidence="2 3">CCFEE 5935</strain>
    </source>
</reference>
<dbReference type="Proteomes" id="UP001337655">
    <property type="component" value="Unassembled WGS sequence"/>
</dbReference>
<dbReference type="Gene3D" id="2.60.270.60">
    <property type="match status" value="1"/>
</dbReference>
<protein>
    <submittedName>
        <fullName evidence="2">Uncharacterized protein</fullName>
    </submittedName>
</protein>
<dbReference type="GeneID" id="89924762"/>
<feature type="compositionally biased region" description="Basic and acidic residues" evidence="1">
    <location>
        <begin position="26"/>
        <end position="37"/>
    </location>
</feature>
<gene>
    <name evidence="2" type="ORF">LTR77_003415</name>
</gene>
<sequence>MSISPPPSSSRWAENDGENVAARHSGAREPDGRRELKMSTVGAGDVAAGQQTSFPPGDYQVDENLFYSAPSEPLDGTASANAPDSPQEAAAYEEPAPEDLLPPPDFKPFFTVIEDPDTGEHVHPTVHYIFSDDDPEILTSAALDCIDQHQDGTQQAEEEEERYVIVDMAADGKTAASTTSLSPHWQAVTTAVTQAPSWGNDAVQADRRLMLKVSGQEMQTYHGKSSKQRKTSKDIDALVKTFSDRLDGLDKVVGRWEDMPDDYLTT</sequence>
<dbReference type="EMBL" id="JAVRRT010000005">
    <property type="protein sequence ID" value="KAK5171779.1"/>
    <property type="molecule type" value="Genomic_DNA"/>
</dbReference>